<dbReference type="AlphaFoldDB" id="A0A949JB99"/>
<evidence type="ECO:0000313" key="9">
    <source>
        <dbReference type="Proteomes" id="UP000694501"/>
    </source>
</evidence>
<reference evidence="8" key="1">
    <citation type="submission" date="2021-06" db="EMBL/GenBank/DDBJ databases">
        <title>Sequencing of actinobacteria type strains.</title>
        <authorList>
            <person name="Nguyen G.-S."/>
            <person name="Wentzel A."/>
        </authorList>
    </citation>
    <scope>NUCLEOTIDE SEQUENCE</scope>
    <source>
        <strain evidence="8">P38-E01</strain>
    </source>
</reference>
<feature type="transmembrane region" description="Helical" evidence="6">
    <location>
        <begin position="88"/>
        <end position="108"/>
    </location>
</feature>
<feature type="transmembrane region" description="Helical" evidence="6">
    <location>
        <begin position="520"/>
        <end position="542"/>
    </location>
</feature>
<name>A0A949JB99_9ACTN</name>
<keyword evidence="3 6" id="KW-0812">Transmembrane</keyword>
<comment type="subcellular location">
    <subcellularLocation>
        <location evidence="1">Cell membrane</location>
        <topology evidence="1">Multi-pass membrane protein</topology>
    </subcellularLocation>
</comment>
<evidence type="ECO:0000313" key="8">
    <source>
        <dbReference type="EMBL" id="MBU7596882.1"/>
    </source>
</evidence>
<evidence type="ECO:0000259" key="7">
    <source>
        <dbReference type="Pfam" id="PF02687"/>
    </source>
</evidence>
<evidence type="ECO:0000256" key="3">
    <source>
        <dbReference type="ARBA" id="ARBA00022692"/>
    </source>
</evidence>
<feature type="transmembrane region" description="Helical" evidence="6">
    <location>
        <begin position="141"/>
        <end position="162"/>
    </location>
</feature>
<feature type="transmembrane region" description="Helical" evidence="6">
    <location>
        <begin position="607"/>
        <end position="630"/>
    </location>
</feature>
<keyword evidence="9" id="KW-1185">Reference proteome</keyword>
<keyword evidence="4 6" id="KW-1133">Transmembrane helix</keyword>
<sequence>MAEWPGPGELVVSPRFLEELERSDLLQAWAAGRVVGTIGEPGLRSPDELVVYQGLQLEELGEQARAIAGYGGRFPMNIELQESQVQGLAGFFLACLGLPICALLMVATRLSATIRTRRFAALRLLGVSARQTARVNAVEQMVVGLSAGVVALLLYPPVNYFVAGSGVLSVTWFPQATSTGPLGASTLLLGSVALSWFLGARVAADAIRAPWTQRRWIPEERVRWWQLLPLAVGVAGLWWQFWRGYFHGDDGNESSMTNAPVMIFFVFLTGIGMLLGAGVLTAVVGRWWRKSHRVTRRIGGARAAFNAISSGKLAAGVMVLVFAVGVGIGHSRDARATSELNPDDPAVFSVSLEKLTNRQLSQALEVPDASAVALAAGGFGESSSLLFTDCRGLRFVSGMKLDKCDLRSGSGYRVSEIKAGEPMIIDNLSSGRTEFAAPKSTLTPRGSLVPRIDSPLGGYDAVLPISAPGARQAADQLVLVPDEQNIDEMMAKLLAIAPYSQPSVYGENPAQAEINSMLGAYIRFAFVLGGLVALMALVVALLDRAVQRRRVNARMLAQGMRPGQLRAVQAWEAAASMVPQVALAWLLGIVGAMTWQYTGGLIRTPDWVAFGWLTLGTLVAVATAVTIAAFSTPRRVEPQLLRAE</sequence>
<proteinExistence type="predicted"/>
<feature type="transmembrane region" description="Helical" evidence="6">
    <location>
        <begin position="261"/>
        <end position="284"/>
    </location>
</feature>
<dbReference type="InterPro" id="IPR003838">
    <property type="entry name" value="ABC3_permease_C"/>
</dbReference>
<dbReference type="EMBL" id="JAELVF020000001">
    <property type="protein sequence ID" value="MBU7596882.1"/>
    <property type="molecule type" value="Genomic_DNA"/>
</dbReference>
<organism evidence="8 9">
    <name type="scientific">Streptomyces tardus</name>
    <dbReference type="NCBI Taxonomy" id="2780544"/>
    <lineage>
        <taxon>Bacteria</taxon>
        <taxon>Bacillati</taxon>
        <taxon>Actinomycetota</taxon>
        <taxon>Actinomycetes</taxon>
        <taxon>Kitasatosporales</taxon>
        <taxon>Streptomycetaceae</taxon>
        <taxon>Streptomyces</taxon>
    </lineage>
</organism>
<protein>
    <recommendedName>
        <fullName evidence="7">ABC3 transporter permease C-terminal domain-containing protein</fullName>
    </recommendedName>
</protein>
<feature type="transmembrane region" description="Helical" evidence="6">
    <location>
        <begin position="182"/>
        <end position="203"/>
    </location>
</feature>
<evidence type="ECO:0000256" key="6">
    <source>
        <dbReference type="SAM" id="Phobius"/>
    </source>
</evidence>
<feature type="domain" description="ABC3 transporter permease C-terminal" evidence="7">
    <location>
        <begin position="524"/>
        <end position="630"/>
    </location>
</feature>
<keyword evidence="2" id="KW-1003">Cell membrane</keyword>
<evidence type="ECO:0000256" key="2">
    <source>
        <dbReference type="ARBA" id="ARBA00022475"/>
    </source>
</evidence>
<comment type="caution">
    <text evidence="8">The sequence shown here is derived from an EMBL/GenBank/DDBJ whole genome shotgun (WGS) entry which is preliminary data.</text>
</comment>
<dbReference type="RefSeq" id="WP_211042979.1">
    <property type="nucleotide sequence ID" value="NZ_JAELVF020000001.1"/>
</dbReference>
<dbReference type="Pfam" id="PF02687">
    <property type="entry name" value="FtsX"/>
    <property type="match status" value="1"/>
</dbReference>
<evidence type="ECO:0000256" key="1">
    <source>
        <dbReference type="ARBA" id="ARBA00004651"/>
    </source>
</evidence>
<feature type="transmembrane region" description="Helical" evidence="6">
    <location>
        <begin position="570"/>
        <end position="595"/>
    </location>
</feature>
<dbReference type="GO" id="GO:0005886">
    <property type="term" value="C:plasma membrane"/>
    <property type="evidence" value="ECO:0007669"/>
    <property type="project" value="UniProtKB-SubCell"/>
</dbReference>
<keyword evidence="5 6" id="KW-0472">Membrane</keyword>
<gene>
    <name evidence="8" type="ORF">JGS22_004315</name>
</gene>
<dbReference type="Proteomes" id="UP000694501">
    <property type="component" value="Unassembled WGS sequence"/>
</dbReference>
<evidence type="ECO:0000256" key="5">
    <source>
        <dbReference type="ARBA" id="ARBA00023136"/>
    </source>
</evidence>
<feature type="transmembrane region" description="Helical" evidence="6">
    <location>
        <begin position="224"/>
        <end position="241"/>
    </location>
</feature>
<evidence type="ECO:0000256" key="4">
    <source>
        <dbReference type="ARBA" id="ARBA00022989"/>
    </source>
</evidence>
<feature type="transmembrane region" description="Helical" evidence="6">
    <location>
        <begin position="305"/>
        <end position="328"/>
    </location>
</feature>
<accession>A0A949JB99</accession>